<dbReference type="InterPro" id="IPR014825">
    <property type="entry name" value="DNA_alkylation"/>
</dbReference>
<comment type="caution">
    <text evidence="1">The sequence shown here is derived from an EMBL/GenBank/DDBJ whole genome shotgun (WGS) entry which is preliminary data.</text>
</comment>
<dbReference type="Pfam" id="PF08713">
    <property type="entry name" value="DNA_alkylation"/>
    <property type="match status" value="1"/>
</dbReference>
<dbReference type="CDD" id="cd06561">
    <property type="entry name" value="AlkD_like"/>
    <property type="match status" value="1"/>
</dbReference>
<reference evidence="1 2" key="1">
    <citation type="submission" date="2018-08" db="EMBL/GenBank/DDBJ databases">
        <title>Genomic Encyclopedia of Type Strains, Phase IV (KMG-IV): sequencing the most valuable type-strain genomes for metagenomic binning, comparative biology and taxonomic classification.</title>
        <authorList>
            <person name="Goeker M."/>
        </authorList>
    </citation>
    <scope>NUCLEOTIDE SEQUENCE [LARGE SCALE GENOMIC DNA]</scope>
    <source>
        <strain evidence="1 2">DSM 23923</strain>
    </source>
</reference>
<dbReference type="SUPFAM" id="SSF48371">
    <property type="entry name" value="ARM repeat"/>
    <property type="match status" value="1"/>
</dbReference>
<organism evidence="1 2">
    <name type="scientific">Pelolinea submarina</name>
    <dbReference type="NCBI Taxonomy" id="913107"/>
    <lineage>
        <taxon>Bacteria</taxon>
        <taxon>Bacillati</taxon>
        <taxon>Chloroflexota</taxon>
        <taxon>Anaerolineae</taxon>
        <taxon>Anaerolineales</taxon>
        <taxon>Anaerolineaceae</taxon>
        <taxon>Pelolinea</taxon>
    </lineage>
</organism>
<dbReference type="Proteomes" id="UP000256388">
    <property type="component" value="Unassembled WGS sequence"/>
</dbReference>
<dbReference type="OrthoDB" id="9784740at2"/>
<dbReference type="InterPro" id="IPR016024">
    <property type="entry name" value="ARM-type_fold"/>
</dbReference>
<dbReference type="RefSeq" id="WP_116225182.1">
    <property type="nucleotide sequence ID" value="NZ_AP018437.1"/>
</dbReference>
<dbReference type="Gene3D" id="1.25.10.90">
    <property type="match status" value="1"/>
</dbReference>
<dbReference type="EMBL" id="QUMS01000002">
    <property type="protein sequence ID" value="REG08529.1"/>
    <property type="molecule type" value="Genomic_DNA"/>
</dbReference>
<dbReference type="AlphaFoldDB" id="A0A347ZNP5"/>
<dbReference type="PANTHER" id="PTHR41291:SF1">
    <property type="entry name" value="DNA ALKYLATION REPAIR PROTEIN"/>
    <property type="match status" value="1"/>
</dbReference>
<protein>
    <submittedName>
        <fullName evidence="1">3-methyladenine DNA glycosylase AlkD</fullName>
    </submittedName>
</protein>
<gene>
    <name evidence="1" type="ORF">DFR64_1897</name>
</gene>
<sequence length="236" mass="26687">MIKAYDLLLELEMIGTEQNRKVYRRHGVTGYQFGVSFANLKRLAKRIGRNTSLAEMLWCSGVQDARVLAAMVADEQSIMECLLDRWLADLDNYILTDAFADLVGRTRFALKKADEWSTSLQEWVGAAGWNLVAQLALHDPTLKDVYFTEKLESIEEHIHERPNRTRYSMNNALIAIGVRSPALEQAALAVSDRIGKVQVDHGETSCKTPDARAYILKTIQHRKRKNKTPSKDGVVL</sequence>
<accession>A0A347ZNP5</accession>
<name>A0A347ZNP5_9CHLR</name>
<keyword evidence="2" id="KW-1185">Reference proteome</keyword>
<dbReference type="PANTHER" id="PTHR41291">
    <property type="entry name" value="DNA ALKYLATION REPAIR PROTEIN"/>
    <property type="match status" value="1"/>
</dbReference>
<evidence type="ECO:0000313" key="2">
    <source>
        <dbReference type="Proteomes" id="UP000256388"/>
    </source>
</evidence>
<evidence type="ECO:0000313" key="1">
    <source>
        <dbReference type="EMBL" id="REG08529.1"/>
    </source>
</evidence>
<proteinExistence type="predicted"/>